<dbReference type="KEGG" id="sre:PTSG_13162"/>
<feature type="region of interest" description="Disordered" evidence="1">
    <location>
        <begin position="28"/>
        <end position="101"/>
    </location>
</feature>
<dbReference type="Proteomes" id="UP000007799">
    <property type="component" value="Unassembled WGS sequence"/>
</dbReference>
<dbReference type="InParanoid" id="F2USV8"/>
<feature type="compositionally biased region" description="Low complexity" evidence="1">
    <location>
        <begin position="62"/>
        <end position="96"/>
    </location>
</feature>
<proteinExistence type="predicted"/>
<feature type="compositionally biased region" description="Low complexity" evidence="1">
    <location>
        <begin position="35"/>
        <end position="44"/>
    </location>
</feature>
<dbReference type="AlphaFoldDB" id="F2USV8"/>
<dbReference type="EMBL" id="GL832996">
    <property type="protein sequence ID" value="EGD81217.1"/>
    <property type="molecule type" value="Genomic_DNA"/>
</dbReference>
<feature type="region of interest" description="Disordered" evidence="1">
    <location>
        <begin position="141"/>
        <end position="194"/>
    </location>
</feature>
<protein>
    <submittedName>
        <fullName evidence="2">Uncharacterized protein</fullName>
    </submittedName>
</protein>
<feature type="compositionally biased region" description="Low complexity" evidence="1">
    <location>
        <begin position="248"/>
        <end position="262"/>
    </location>
</feature>
<feature type="compositionally biased region" description="Basic and acidic residues" evidence="1">
    <location>
        <begin position="146"/>
        <end position="161"/>
    </location>
</feature>
<accession>F2USV8</accession>
<feature type="region of interest" description="Disordered" evidence="1">
    <location>
        <begin position="235"/>
        <end position="273"/>
    </location>
</feature>
<name>F2USV8_SALR5</name>
<evidence type="ECO:0000313" key="3">
    <source>
        <dbReference type="Proteomes" id="UP000007799"/>
    </source>
</evidence>
<gene>
    <name evidence="2" type="ORF">PTSG_13162</name>
</gene>
<feature type="region of interest" description="Disordered" evidence="1">
    <location>
        <begin position="1"/>
        <end position="20"/>
    </location>
</feature>
<reference evidence="2" key="1">
    <citation type="submission" date="2009-08" db="EMBL/GenBank/DDBJ databases">
        <title>Annotation of Salpingoeca rosetta.</title>
        <authorList>
            <consortium name="The Broad Institute Genome Sequencing Platform"/>
            <person name="Russ C."/>
            <person name="Cuomo C."/>
            <person name="Burger G."/>
            <person name="Gray M.W."/>
            <person name="Holland P.W.H."/>
            <person name="King N."/>
            <person name="Lang F.B.F."/>
            <person name="Roger A.J."/>
            <person name="Ruiz-Trillo I."/>
            <person name="Young S.K."/>
            <person name="Zeng Q."/>
            <person name="Gargeya S."/>
            <person name="Alvarado L."/>
            <person name="Berlin A."/>
            <person name="Chapman S.B."/>
            <person name="Chen Z."/>
            <person name="Freedman E."/>
            <person name="Gellesch M."/>
            <person name="Goldberg J."/>
            <person name="Griggs A."/>
            <person name="Gujja S."/>
            <person name="Heilman E."/>
            <person name="Heiman D."/>
            <person name="Howarth C."/>
            <person name="Mehta T."/>
            <person name="Neiman D."/>
            <person name="Pearson M."/>
            <person name="Roberts A."/>
            <person name="Saif S."/>
            <person name="Shea T."/>
            <person name="Shenoy N."/>
            <person name="Sisk P."/>
            <person name="Stolte C."/>
            <person name="Sykes S."/>
            <person name="White J."/>
            <person name="Yandava C."/>
            <person name="Haas B."/>
            <person name="Nusbaum C."/>
            <person name="Birren B."/>
        </authorList>
    </citation>
    <scope>NUCLEOTIDE SEQUENCE [LARGE SCALE GENOMIC DNA]</scope>
    <source>
        <strain evidence="2">ATCC 50818</strain>
    </source>
</reference>
<dbReference type="GeneID" id="16068275"/>
<sequence>MRPVTIMRTHPTNNADTAPSSLAFQQTQCLPDPHSTTSTSTSTSMDAAAEEVAPSGEQSLLTTSTTTSTSTTTAATNATTTNATPSSSTTTTTAPADPVESPTPDSFAYAYGIDITDANLATGILWAFLLDSRLFEQTMDDDDGDDQYRHVDDRDDQEQHHQRMQPQHGHEQGSAFGFVNAPASPSSPAASSWQQHVMEHLPQLMSVLIMCLSAQLEQQEQEARPLQATTSPTAAMTCGEVTPPPAHPQQQAQSPSSPSRASNDMDCSDDGNVNEEQMQQPVHAGIASPFATASLARYAAMQRQLEVCAQCLQCGSFESLLERFSEVYPAFPFLCRGPRPATIGPHIPIIEVSPTQPIQPWQFSPSIGRQAALIAYLGAELNLWPVAPAQPPSPLP</sequence>
<evidence type="ECO:0000313" key="2">
    <source>
        <dbReference type="EMBL" id="EGD81217.1"/>
    </source>
</evidence>
<organism evidence="3">
    <name type="scientific">Salpingoeca rosetta (strain ATCC 50818 / BSB-021)</name>
    <dbReference type="NCBI Taxonomy" id="946362"/>
    <lineage>
        <taxon>Eukaryota</taxon>
        <taxon>Choanoflagellata</taxon>
        <taxon>Craspedida</taxon>
        <taxon>Salpingoecidae</taxon>
        <taxon>Salpingoeca</taxon>
    </lineage>
</organism>
<feature type="compositionally biased region" description="Polar residues" evidence="1">
    <location>
        <begin position="10"/>
        <end position="20"/>
    </location>
</feature>
<feature type="compositionally biased region" description="Low complexity" evidence="1">
    <location>
        <begin position="181"/>
        <end position="192"/>
    </location>
</feature>
<dbReference type="RefSeq" id="XP_004987751.1">
    <property type="nucleotide sequence ID" value="XM_004987694.1"/>
</dbReference>
<keyword evidence="3" id="KW-1185">Reference proteome</keyword>
<evidence type="ECO:0000256" key="1">
    <source>
        <dbReference type="SAM" id="MobiDB-lite"/>
    </source>
</evidence>